<dbReference type="AlphaFoldDB" id="A0ABC8ZPL4"/>
<evidence type="ECO:0000313" key="2">
    <source>
        <dbReference type="EMBL" id="CAL4963725.1"/>
    </source>
</evidence>
<sequence>MLRREPTRIALCASDRDELDEHLRLRAAAAPEKATPLSASTPATPSPQPDNTLRQLLDPPPPPSKFKTQRFGLSTPRPGPTN</sequence>
<dbReference type="Proteomes" id="UP001497457">
    <property type="component" value="Chromosome 19rd"/>
</dbReference>
<organism evidence="2 3">
    <name type="scientific">Urochloa decumbens</name>
    <dbReference type="NCBI Taxonomy" id="240449"/>
    <lineage>
        <taxon>Eukaryota</taxon>
        <taxon>Viridiplantae</taxon>
        <taxon>Streptophyta</taxon>
        <taxon>Embryophyta</taxon>
        <taxon>Tracheophyta</taxon>
        <taxon>Spermatophyta</taxon>
        <taxon>Magnoliopsida</taxon>
        <taxon>Liliopsida</taxon>
        <taxon>Poales</taxon>
        <taxon>Poaceae</taxon>
        <taxon>PACMAD clade</taxon>
        <taxon>Panicoideae</taxon>
        <taxon>Panicodae</taxon>
        <taxon>Paniceae</taxon>
        <taxon>Melinidinae</taxon>
        <taxon>Urochloa</taxon>
    </lineage>
</organism>
<keyword evidence="3" id="KW-1185">Reference proteome</keyword>
<accession>A0ABC8ZPL4</accession>
<feature type="region of interest" description="Disordered" evidence="1">
    <location>
        <begin position="28"/>
        <end position="82"/>
    </location>
</feature>
<evidence type="ECO:0000313" key="3">
    <source>
        <dbReference type="Proteomes" id="UP001497457"/>
    </source>
</evidence>
<proteinExistence type="predicted"/>
<feature type="compositionally biased region" description="Low complexity" evidence="1">
    <location>
        <begin position="34"/>
        <end position="43"/>
    </location>
</feature>
<gene>
    <name evidence="2" type="ORF">URODEC1_LOCUS46272</name>
</gene>
<evidence type="ECO:0000256" key="1">
    <source>
        <dbReference type="SAM" id="MobiDB-lite"/>
    </source>
</evidence>
<dbReference type="EMBL" id="OZ075129">
    <property type="protein sequence ID" value="CAL4963725.1"/>
    <property type="molecule type" value="Genomic_DNA"/>
</dbReference>
<reference evidence="2" key="1">
    <citation type="submission" date="2024-10" db="EMBL/GenBank/DDBJ databases">
        <authorList>
            <person name="Ryan C."/>
        </authorList>
    </citation>
    <scope>NUCLEOTIDE SEQUENCE [LARGE SCALE GENOMIC DNA]</scope>
</reference>
<name>A0ABC8ZPL4_9POAL</name>
<protein>
    <submittedName>
        <fullName evidence="2">Uncharacterized protein</fullName>
    </submittedName>
</protein>